<dbReference type="Pfam" id="PF12796">
    <property type="entry name" value="Ank_2"/>
    <property type="match status" value="3"/>
</dbReference>
<feature type="repeat" description="ANK" evidence="3">
    <location>
        <begin position="913"/>
        <end position="937"/>
    </location>
</feature>
<dbReference type="SUPFAM" id="SSF52540">
    <property type="entry name" value="P-loop containing nucleoside triphosphate hydrolases"/>
    <property type="match status" value="1"/>
</dbReference>
<dbReference type="AlphaFoldDB" id="A0A067SCE0"/>
<feature type="domain" description="Nephrocystin 3-like N-terminal" evidence="6">
    <location>
        <begin position="93"/>
        <end position="252"/>
    </location>
</feature>
<reference evidence="8" key="1">
    <citation type="journal article" date="2014" name="Proc. Natl. Acad. Sci. U.S.A.">
        <title>Extensive sampling of basidiomycete genomes demonstrates inadequacy of the white-rot/brown-rot paradigm for wood decay fungi.</title>
        <authorList>
            <person name="Riley R."/>
            <person name="Salamov A.A."/>
            <person name="Brown D.W."/>
            <person name="Nagy L.G."/>
            <person name="Floudas D."/>
            <person name="Held B.W."/>
            <person name="Levasseur A."/>
            <person name="Lombard V."/>
            <person name="Morin E."/>
            <person name="Otillar R."/>
            <person name="Lindquist E.A."/>
            <person name="Sun H."/>
            <person name="LaButti K.M."/>
            <person name="Schmutz J."/>
            <person name="Jabbour D."/>
            <person name="Luo H."/>
            <person name="Baker S.E."/>
            <person name="Pisabarro A.G."/>
            <person name="Walton J.D."/>
            <person name="Blanchette R.A."/>
            <person name="Henrissat B."/>
            <person name="Martin F."/>
            <person name="Cullen D."/>
            <person name="Hibbett D.S."/>
            <person name="Grigoriev I.V."/>
        </authorList>
    </citation>
    <scope>NUCLEOTIDE SEQUENCE [LARGE SCALE GENOMIC DNA]</scope>
    <source>
        <strain evidence="8">CBS 339.88</strain>
    </source>
</reference>
<dbReference type="Gene3D" id="1.25.40.20">
    <property type="entry name" value="Ankyrin repeat-containing domain"/>
    <property type="match status" value="4"/>
</dbReference>
<dbReference type="SMART" id="SM00248">
    <property type="entry name" value="ANK"/>
    <property type="match status" value="12"/>
</dbReference>
<evidence type="ECO:0000256" key="4">
    <source>
        <dbReference type="SAM" id="MobiDB-lite"/>
    </source>
</evidence>
<organism evidence="7 8">
    <name type="scientific">Galerina marginata (strain CBS 339.88)</name>
    <dbReference type="NCBI Taxonomy" id="685588"/>
    <lineage>
        <taxon>Eukaryota</taxon>
        <taxon>Fungi</taxon>
        <taxon>Dikarya</taxon>
        <taxon>Basidiomycota</taxon>
        <taxon>Agaricomycotina</taxon>
        <taxon>Agaricomycetes</taxon>
        <taxon>Agaricomycetidae</taxon>
        <taxon>Agaricales</taxon>
        <taxon>Agaricineae</taxon>
        <taxon>Strophariaceae</taxon>
        <taxon>Galerina</taxon>
    </lineage>
</organism>
<proteinExistence type="predicted"/>
<dbReference type="SUPFAM" id="SSF48403">
    <property type="entry name" value="Ankyrin repeat"/>
    <property type="match status" value="1"/>
</dbReference>
<dbReference type="OrthoDB" id="448455at2759"/>
<dbReference type="HOGENOM" id="CLU_000288_34_23_1"/>
<keyword evidence="1" id="KW-0677">Repeat</keyword>
<sequence length="1026" mass="113956">MDDSSTNDDTASKPIKDNPQVPENKAALPPSVNMSASNTYISNSTFYSAAGNVTTHIGQEKELINEVREIADWLTPINFKSIHNDTFKKRTLGTGVRFLQSNEFQRWLSTSCETLWVTGMPGAGKTILSSIVVDYLQIRHSSSPEVAVIISYCRYNTPYSMEDILSSFIKQLLERHPSVFTEVQSFYRAHYKQDATRPNRRELSELFQNLCSTFEAVYLTIDALDEVSDDTKGDILGLVASFSRANVFLTSRPLDAFEYLLPEARFLHLDPRGDIEVFILNKLETPRLKGILKGDEGLIRETLEKLKIKSEGIFLVVSLQIEMLKGANSLKKLRVILESLPAGVNDMYSSTVVRIESGDDCSLAMRALLWLTYAIRPLTITELQHALAISNDAGTFDLEDVTERSWLLSVCCGLVVVDQETETVRLAHYTAHDFLKALTTGIFTRPHTFITECCMAYLSEIKLFGQISYQSQLSNVLYSNKSYPLLLYVYNHWGIHAQSCHRENGLPTAVSAFFLTCGLYPWHDPTVRYESTFDRFELPHIASCYGLSDLLPQILLFHNKPTAEGRLPLHLCAMYGQDRIMKALLETHPKALNIKDKYGDTALTLACCNNHESTVKLLISYDNIDINLPAGSGNTPLMLAVENGNLVITQLLIEHPCLNPNHRGGQCWSTALVLASQDGNKEIVRLLLHRDGIDVNSSDWCGMSALARAAYGGHASIVELLVARDDIDPNKLDFGDETPLHLAGGHVATVKALLSCRRVNVNHKGPLEQSALIKASYDGHIDVVKLLLNQDDIDVNQVDSSNRTALVRALMNSKGLPIAELLLSFHGINVNTQATKSGETALLQAASFSGCAGSEHFFKMLISRRELDVNQQNRSGRTALILLSLAVRGGSQANMVKLLLSRHDIEVNKQDIGGNTALIYASSRGNVKVVKLLLSCGDVDVNIRNKDGDNALVNAAIEHREAIIELLLTCKNLDARQRGSFREFAAARTATIQAEIEKRASMARFSQHWKYSSQLSSRNGHPSRIF</sequence>
<evidence type="ECO:0000313" key="7">
    <source>
        <dbReference type="EMBL" id="KDR67657.1"/>
    </source>
</evidence>
<dbReference type="Pfam" id="PF24883">
    <property type="entry name" value="NPHP3_N"/>
    <property type="match status" value="1"/>
</dbReference>
<dbReference type="Pfam" id="PF13637">
    <property type="entry name" value="Ank_4"/>
    <property type="match status" value="1"/>
</dbReference>
<dbReference type="InterPro" id="IPR002110">
    <property type="entry name" value="Ankyrin_rpt"/>
</dbReference>
<dbReference type="STRING" id="685588.A0A067SCE0"/>
<dbReference type="PANTHER" id="PTHR24198:SF165">
    <property type="entry name" value="ANKYRIN REPEAT-CONTAINING PROTEIN-RELATED"/>
    <property type="match status" value="1"/>
</dbReference>
<dbReference type="PANTHER" id="PTHR24198">
    <property type="entry name" value="ANKYRIN REPEAT AND PROTEIN KINASE DOMAIN-CONTAINING PROTEIN"/>
    <property type="match status" value="1"/>
</dbReference>
<keyword evidence="8" id="KW-1185">Reference proteome</keyword>
<feature type="region of interest" description="Disordered" evidence="4">
    <location>
        <begin position="1"/>
        <end position="32"/>
    </location>
</feature>
<keyword evidence="2 3" id="KW-0040">ANK repeat</keyword>
<name>A0A067SCE0_GALM3</name>
<dbReference type="InterPro" id="IPR036770">
    <property type="entry name" value="Ankyrin_rpt-contain_sf"/>
</dbReference>
<feature type="repeat" description="ANK" evidence="3">
    <location>
        <begin position="632"/>
        <end position="655"/>
    </location>
</feature>
<dbReference type="InterPro" id="IPR054471">
    <property type="entry name" value="GPIID_WHD"/>
</dbReference>
<dbReference type="InterPro" id="IPR056884">
    <property type="entry name" value="NPHP3-like_N"/>
</dbReference>
<accession>A0A067SCE0</accession>
<dbReference type="Pfam" id="PF22939">
    <property type="entry name" value="WHD_GPIID"/>
    <property type="match status" value="1"/>
</dbReference>
<evidence type="ECO:0000259" key="6">
    <source>
        <dbReference type="Pfam" id="PF24883"/>
    </source>
</evidence>
<dbReference type="Pfam" id="PF00023">
    <property type="entry name" value="Ank"/>
    <property type="match status" value="1"/>
</dbReference>
<dbReference type="EMBL" id="KL142413">
    <property type="protein sequence ID" value="KDR67657.1"/>
    <property type="molecule type" value="Genomic_DNA"/>
</dbReference>
<dbReference type="Proteomes" id="UP000027222">
    <property type="component" value="Unassembled WGS sequence"/>
</dbReference>
<dbReference type="Gene3D" id="3.40.50.300">
    <property type="entry name" value="P-loop containing nucleotide triphosphate hydrolases"/>
    <property type="match status" value="1"/>
</dbReference>
<feature type="domain" description="GPI inositol-deacylase winged helix" evidence="5">
    <location>
        <begin position="363"/>
        <end position="436"/>
    </location>
</feature>
<evidence type="ECO:0000313" key="8">
    <source>
        <dbReference type="Proteomes" id="UP000027222"/>
    </source>
</evidence>
<dbReference type="PROSITE" id="PS50088">
    <property type="entry name" value="ANK_REPEAT"/>
    <property type="match status" value="2"/>
</dbReference>
<dbReference type="InterPro" id="IPR027417">
    <property type="entry name" value="P-loop_NTPase"/>
</dbReference>
<gene>
    <name evidence="7" type="ORF">GALMADRAFT_146939</name>
</gene>
<evidence type="ECO:0000256" key="1">
    <source>
        <dbReference type="ARBA" id="ARBA00022737"/>
    </source>
</evidence>
<evidence type="ECO:0000259" key="5">
    <source>
        <dbReference type="Pfam" id="PF22939"/>
    </source>
</evidence>
<protein>
    <submittedName>
        <fullName evidence="7">Uncharacterized protein</fullName>
    </submittedName>
</protein>
<evidence type="ECO:0000256" key="2">
    <source>
        <dbReference type="ARBA" id="ARBA00023043"/>
    </source>
</evidence>
<evidence type="ECO:0000256" key="3">
    <source>
        <dbReference type="PROSITE-ProRule" id="PRU00023"/>
    </source>
</evidence>
<dbReference type="PROSITE" id="PS50297">
    <property type="entry name" value="ANK_REP_REGION"/>
    <property type="match status" value="2"/>
</dbReference>